<organism evidence="1 2">
    <name type="scientific">Pleurodeles waltl</name>
    <name type="common">Iberian ribbed newt</name>
    <dbReference type="NCBI Taxonomy" id="8319"/>
    <lineage>
        <taxon>Eukaryota</taxon>
        <taxon>Metazoa</taxon>
        <taxon>Chordata</taxon>
        <taxon>Craniata</taxon>
        <taxon>Vertebrata</taxon>
        <taxon>Euteleostomi</taxon>
        <taxon>Amphibia</taxon>
        <taxon>Batrachia</taxon>
        <taxon>Caudata</taxon>
        <taxon>Salamandroidea</taxon>
        <taxon>Salamandridae</taxon>
        <taxon>Pleurodelinae</taxon>
        <taxon>Pleurodeles</taxon>
    </lineage>
</organism>
<reference evidence="1" key="1">
    <citation type="journal article" date="2022" name="bioRxiv">
        <title>Sequencing and chromosome-scale assembly of the giantPleurodeles waltlgenome.</title>
        <authorList>
            <person name="Brown T."/>
            <person name="Elewa A."/>
            <person name="Iarovenko S."/>
            <person name="Subramanian E."/>
            <person name="Araus A.J."/>
            <person name="Petzold A."/>
            <person name="Susuki M."/>
            <person name="Suzuki K.-i.T."/>
            <person name="Hayashi T."/>
            <person name="Toyoda A."/>
            <person name="Oliveira C."/>
            <person name="Osipova E."/>
            <person name="Leigh N.D."/>
            <person name="Simon A."/>
            <person name="Yun M.H."/>
        </authorList>
    </citation>
    <scope>NUCLEOTIDE SEQUENCE</scope>
    <source>
        <strain evidence="1">20211129_DDA</strain>
        <tissue evidence="1">Liver</tissue>
    </source>
</reference>
<comment type="caution">
    <text evidence="1">The sequence shown here is derived from an EMBL/GenBank/DDBJ whole genome shotgun (WGS) entry which is preliminary data.</text>
</comment>
<dbReference type="Proteomes" id="UP001066276">
    <property type="component" value="Chromosome 4_1"/>
</dbReference>
<evidence type="ECO:0000313" key="1">
    <source>
        <dbReference type="EMBL" id="KAJ1173282.1"/>
    </source>
</evidence>
<dbReference type="AlphaFoldDB" id="A0AAV7TBN8"/>
<protein>
    <submittedName>
        <fullName evidence="1">Uncharacterized protein</fullName>
    </submittedName>
</protein>
<accession>A0AAV7TBN8</accession>
<keyword evidence="2" id="KW-1185">Reference proteome</keyword>
<proteinExistence type="predicted"/>
<gene>
    <name evidence="1" type="ORF">NDU88_005118</name>
</gene>
<sequence length="92" mass="9353">MLLILTPVPSGARSQAGISGRVVLGCGRCVGSFEAASLNGRASYCGPRLGVRPQALNGSAFDIAAAAEYRRENPLSPRTAHPVVPGGCCEAA</sequence>
<dbReference type="EMBL" id="JANPWB010000007">
    <property type="protein sequence ID" value="KAJ1173282.1"/>
    <property type="molecule type" value="Genomic_DNA"/>
</dbReference>
<evidence type="ECO:0000313" key="2">
    <source>
        <dbReference type="Proteomes" id="UP001066276"/>
    </source>
</evidence>
<name>A0AAV7TBN8_PLEWA</name>